<dbReference type="Proteomes" id="UP000887580">
    <property type="component" value="Unplaced"/>
</dbReference>
<evidence type="ECO:0000313" key="2">
    <source>
        <dbReference type="WBParaSite" id="PS1159_v2.g18582.t1"/>
    </source>
</evidence>
<accession>A0AC35FN32</accession>
<organism evidence="1 2">
    <name type="scientific">Panagrolaimus sp. PS1159</name>
    <dbReference type="NCBI Taxonomy" id="55785"/>
    <lineage>
        <taxon>Eukaryota</taxon>
        <taxon>Metazoa</taxon>
        <taxon>Ecdysozoa</taxon>
        <taxon>Nematoda</taxon>
        <taxon>Chromadorea</taxon>
        <taxon>Rhabditida</taxon>
        <taxon>Tylenchina</taxon>
        <taxon>Panagrolaimomorpha</taxon>
        <taxon>Panagrolaimoidea</taxon>
        <taxon>Panagrolaimidae</taxon>
        <taxon>Panagrolaimus</taxon>
    </lineage>
</organism>
<reference evidence="2" key="1">
    <citation type="submission" date="2022-11" db="UniProtKB">
        <authorList>
            <consortium name="WormBaseParasite"/>
        </authorList>
    </citation>
    <scope>IDENTIFICATION</scope>
</reference>
<proteinExistence type="predicted"/>
<evidence type="ECO:0000313" key="1">
    <source>
        <dbReference type="Proteomes" id="UP000887580"/>
    </source>
</evidence>
<protein>
    <submittedName>
        <fullName evidence="2">Uncharacterized protein</fullName>
    </submittedName>
</protein>
<dbReference type="WBParaSite" id="PS1159_v2.g18582.t1">
    <property type="protein sequence ID" value="PS1159_v2.g18582.t1"/>
    <property type="gene ID" value="PS1159_v2.g18582"/>
</dbReference>
<name>A0AC35FN32_9BILA</name>
<sequence length="710" mass="80571">MDISHFQDPTRQIPSVDELYFQVKNHLKQEPIKTMLIIQDLNNCAVRFYNFIKNTAEIKYFDASVFQILIKFAFMQHNEREFVAAQFKNGEFWQKFQALAKFPSKQNELDFFKDLCKFFFIFIYKYQVQLINTVGTNQPTLSSFIKAFPYDFSQNSSLIDFATIPPSTSSNFFGTFQNNVSTITESPHLQPLQLDTLSPQSLTLLLEAALKTFCNTNSGNLNTSATTNSSQPLSFTQSNVAVNQVSPAPSDPIPPVQGVPPTDNNALKNNNLITSASTSATETQGIFSYPAFNAIPGISGINQPFGFGNHINQLNHLINQNRIFGEPQVTQTSFEFSGQSTVRPLSLTDVVHDFVTSSASINTVNSEDRNDAVCLTIEDSDSPSIPYLFNSEEADTLESSQPFETERQSQEIYENNIGHISQDLNEFQPLLQQEKIHGSHLVDNSNEDDEIVHSKSSSQKKLNETMDEKSPPSISKKCEEHGFIESEGCETKAECRVPPEASNGSTEVQKLAPLKIKLKLLQSLPIESKPLKRKRHHKSRRASKKDDNNESDNEYKSRIKIEDFNTFDTCYTDPLALRKIQRKTSAQIKQEQENFIERIYNLPDDEKKLKVIYPNVQAKIFFNHGDYITKFIGDIITSRSVYNEKKDNPFLIEIGRNKWIDGKDRRSFGVYILPAEIPQRANTTIKLHTTKNNITLKEILMEASCEEKCS</sequence>